<organism evidence="3 4">
    <name type="scientific">Erysiphe pulchra</name>
    <dbReference type="NCBI Taxonomy" id="225359"/>
    <lineage>
        <taxon>Eukaryota</taxon>
        <taxon>Fungi</taxon>
        <taxon>Dikarya</taxon>
        <taxon>Ascomycota</taxon>
        <taxon>Pezizomycotina</taxon>
        <taxon>Leotiomycetes</taxon>
        <taxon>Erysiphales</taxon>
        <taxon>Erysiphaceae</taxon>
        <taxon>Erysiphe</taxon>
    </lineage>
</organism>
<dbReference type="OrthoDB" id="3647690at2759"/>
<sequence>MEPPGVEVLQVVSSATVIDSNQDRIVFATSTNVIQPGNIACQATTCDTISSTRDDCKNENLTSAFPLLQSQSDMENTLLSIESTSHNCREFDVLLPLTTLVRNMYTEFLRKSQNKLNSIEKIVSLSSNQLTNLDSTVDNLRKFCDYPSLEFIDHFKQQEYDQLYRAKYAENISTKIIFTIEFLGQMKSHGKSIVMIIRQDLVDVFDAIFKEQKITYCRADQPDVVIGSIETSKMRVTLVLTPNEMNSIKHADVVIAFDSSYFRNYNGKDTKFMNSTTILLHLIISHSVEHLEKFLESKTNLLNDKLRFFQLICTVARSVGKLPRGYPNPPDSAKLIANYLLEGDIEASWPLPSLPDLTINEEILERELHSTFPGLPEEISEPSLQNLSRDSTPIKHYLLSDPTEIFDSPKRRKLQSPAKSLSPKLQNKQTCKDFENYELAQFHERNKIVDNDAAHDQTLAEVNIPRDYISSLQQKVVSLEAKLQKKEGMETELRQVNQELQMQLFDIENSIKIIQPKFQVALNDRALFEYQKEQAIKQEKSTRYTLELRETELEKVRKENTVMLNELKDARKALLNSEIPEISEFERIRSELSALRNDFELLQKQKKTMDSDYEYLKSNYQTASTSAASLAQQIISQKKEIEALKLKASENAVRIHQTQRDNTLSRLQLIIRGLRAEKSDLERQVEKLSEQHQQQQQQHSATYSGRPNTRGNSVPRSPRLGAAAAACLSPRPISRVIGGYNHPSTVTSGNRSRGSSPSLALESNSAFRASAITYAETIPCGTSQPQRRVEKPSMKRFGTHLH</sequence>
<evidence type="ECO:0000313" key="4">
    <source>
        <dbReference type="Proteomes" id="UP000237438"/>
    </source>
</evidence>
<feature type="region of interest" description="Disordered" evidence="2">
    <location>
        <begin position="733"/>
        <end position="760"/>
    </location>
</feature>
<evidence type="ECO:0000256" key="2">
    <source>
        <dbReference type="SAM" id="MobiDB-lite"/>
    </source>
</evidence>
<feature type="compositionally biased region" description="Polar residues" evidence="2">
    <location>
        <begin position="742"/>
        <end position="760"/>
    </location>
</feature>
<dbReference type="AlphaFoldDB" id="A0A2S4Q241"/>
<gene>
    <name evidence="3" type="ORF">EPUL_000105</name>
</gene>
<feature type="coiled-coil region" evidence="1">
    <location>
        <begin position="469"/>
        <end position="499"/>
    </location>
</feature>
<keyword evidence="1" id="KW-0175">Coiled coil</keyword>
<feature type="compositionally biased region" description="Polar residues" evidence="2">
    <location>
        <begin position="700"/>
        <end position="715"/>
    </location>
</feature>
<dbReference type="Proteomes" id="UP000237438">
    <property type="component" value="Unassembled WGS sequence"/>
</dbReference>
<dbReference type="STRING" id="225359.A0A2S4Q241"/>
<protein>
    <submittedName>
        <fullName evidence="3">Uncharacterized protein</fullName>
    </submittedName>
</protein>
<proteinExistence type="predicted"/>
<keyword evidence="4" id="KW-1185">Reference proteome</keyword>
<dbReference type="EMBL" id="PEDP01000007">
    <property type="protein sequence ID" value="POS88364.1"/>
    <property type="molecule type" value="Genomic_DNA"/>
</dbReference>
<evidence type="ECO:0000256" key="1">
    <source>
        <dbReference type="SAM" id="Coils"/>
    </source>
</evidence>
<accession>A0A2S4Q241</accession>
<reference evidence="3 4" key="1">
    <citation type="submission" date="2017-10" db="EMBL/GenBank/DDBJ databases">
        <title>Development of genomic resources for the powdery mildew, Erysiphe pulchra.</title>
        <authorList>
            <person name="Wadl P.A."/>
            <person name="Mack B.M."/>
            <person name="Moore G."/>
            <person name="Beltz S.B."/>
        </authorList>
    </citation>
    <scope>NUCLEOTIDE SEQUENCE [LARGE SCALE GENOMIC DNA]</scope>
    <source>
        <strain evidence="3">Cflorida</strain>
    </source>
</reference>
<feature type="region of interest" description="Disordered" evidence="2">
    <location>
        <begin position="684"/>
        <end position="718"/>
    </location>
</feature>
<feature type="region of interest" description="Disordered" evidence="2">
    <location>
        <begin position="782"/>
        <end position="802"/>
    </location>
</feature>
<evidence type="ECO:0000313" key="3">
    <source>
        <dbReference type="EMBL" id="POS88364.1"/>
    </source>
</evidence>
<comment type="caution">
    <text evidence="3">The sequence shown here is derived from an EMBL/GenBank/DDBJ whole genome shotgun (WGS) entry which is preliminary data.</text>
</comment>
<name>A0A2S4Q241_9PEZI</name>